<sequence length="305" mass="35386">MKLERLISLVYMLLNNEILSASELADKYNVSQRTIYRDIETICAAGIPVVSYQGVNGGYGIMEEYKMDRSLLGSYDVDSLVTVLQSMSTVFQDERAAETIRRLKTIQSGQQASPLSLDIGGRNVYRKSLQLLRDSISELRVVRFQYISLKNERLERTVEPVQLLYRNDSWYLYGYCRNRQDYREFKLSRMEELKSIGQHFADRHQPQAERDEWSDYRSQESKAITVVIHFSATSLARALDRLHQAEKDYHEDGSLTVRFQSDERSLTSWLPHLILGFGEDAEVIEPPALRSHIAQRLQQMLGKYQ</sequence>
<dbReference type="GO" id="GO:0003700">
    <property type="term" value="F:DNA-binding transcription factor activity"/>
    <property type="evidence" value="ECO:0007669"/>
    <property type="project" value="InterPro"/>
</dbReference>
<evidence type="ECO:0000256" key="1">
    <source>
        <dbReference type="ARBA" id="ARBA00023015"/>
    </source>
</evidence>
<feature type="domain" description="HTH deoR-type" evidence="3">
    <location>
        <begin position="2"/>
        <end position="57"/>
    </location>
</feature>
<dbReference type="InterPro" id="IPR036388">
    <property type="entry name" value="WH-like_DNA-bd_sf"/>
</dbReference>
<dbReference type="OrthoDB" id="9815009at2"/>
<dbReference type="InterPro" id="IPR036390">
    <property type="entry name" value="WH_DNA-bd_sf"/>
</dbReference>
<dbReference type="PANTHER" id="PTHR34580">
    <property type="match status" value="1"/>
</dbReference>
<organism evidence="4 5">
    <name type="scientific">Paenibacillus paeoniae</name>
    <dbReference type="NCBI Taxonomy" id="2292705"/>
    <lineage>
        <taxon>Bacteria</taxon>
        <taxon>Bacillati</taxon>
        <taxon>Bacillota</taxon>
        <taxon>Bacilli</taxon>
        <taxon>Bacillales</taxon>
        <taxon>Paenibacillaceae</taxon>
        <taxon>Paenibacillus</taxon>
    </lineage>
</organism>
<keyword evidence="1" id="KW-0805">Transcription regulation</keyword>
<evidence type="ECO:0000313" key="5">
    <source>
        <dbReference type="Proteomes" id="UP000261905"/>
    </source>
</evidence>
<gene>
    <name evidence="4" type="ORF">DX130_13850</name>
</gene>
<keyword evidence="2" id="KW-0804">Transcription</keyword>
<dbReference type="SUPFAM" id="SSF46785">
    <property type="entry name" value="Winged helix' DNA-binding domain"/>
    <property type="match status" value="1"/>
</dbReference>
<dbReference type="PROSITE" id="PS52050">
    <property type="entry name" value="WYL"/>
    <property type="match status" value="1"/>
</dbReference>
<evidence type="ECO:0000313" key="4">
    <source>
        <dbReference type="EMBL" id="REK74750.1"/>
    </source>
</evidence>
<dbReference type="PANTHER" id="PTHR34580:SF1">
    <property type="entry name" value="PROTEIN PAFC"/>
    <property type="match status" value="1"/>
</dbReference>
<dbReference type="InterPro" id="IPR026881">
    <property type="entry name" value="WYL_dom"/>
</dbReference>
<dbReference type="RefSeq" id="WP_116046353.1">
    <property type="nucleotide sequence ID" value="NZ_QUBQ01000002.1"/>
</dbReference>
<name>A0A371PH86_9BACL</name>
<proteinExistence type="predicted"/>
<comment type="caution">
    <text evidence="4">The sequence shown here is derived from an EMBL/GenBank/DDBJ whole genome shotgun (WGS) entry which is preliminary data.</text>
</comment>
<dbReference type="AlphaFoldDB" id="A0A371PH86"/>
<dbReference type="EMBL" id="QUBQ01000002">
    <property type="protein sequence ID" value="REK74750.1"/>
    <property type="molecule type" value="Genomic_DNA"/>
</dbReference>
<dbReference type="InterPro" id="IPR001034">
    <property type="entry name" value="DeoR_HTH"/>
</dbReference>
<dbReference type="InterPro" id="IPR013196">
    <property type="entry name" value="HTH_11"/>
</dbReference>
<evidence type="ECO:0000256" key="2">
    <source>
        <dbReference type="ARBA" id="ARBA00023163"/>
    </source>
</evidence>
<accession>A0A371PH86</accession>
<dbReference type="PIRSF" id="PIRSF016838">
    <property type="entry name" value="PafC"/>
    <property type="match status" value="1"/>
</dbReference>
<dbReference type="Pfam" id="PF08279">
    <property type="entry name" value="HTH_11"/>
    <property type="match status" value="1"/>
</dbReference>
<dbReference type="Gene3D" id="1.10.10.10">
    <property type="entry name" value="Winged helix-like DNA-binding domain superfamily/Winged helix DNA-binding domain"/>
    <property type="match status" value="1"/>
</dbReference>
<dbReference type="Proteomes" id="UP000261905">
    <property type="component" value="Unassembled WGS sequence"/>
</dbReference>
<dbReference type="Pfam" id="PF25583">
    <property type="entry name" value="WCX"/>
    <property type="match status" value="1"/>
</dbReference>
<dbReference type="PROSITE" id="PS51000">
    <property type="entry name" value="HTH_DEOR_2"/>
    <property type="match status" value="1"/>
</dbReference>
<evidence type="ECO:0000259" key="3">
    <source>
        <dbReference type="PROSITE" id="PS51000"/>
    </source>
</evidence>
<dbReference type="InterPro" id="IPR057727">
    <property type="entry name" value="WCX_dom"/>
</dbReference>
<dbReference type="InterPro" id="IPR051534">
    <property type="entry name" value="CBASS_pafABC_assoc_protein"/>
</dbReference>
<protein>
    <submittedName>
        <fullName evidence="4">YafY family transcriptional regulator</fullName>
    </submittedName>
</protein>
<dbReference type="Pfam" id="PF13280">
    <property type="entry name" value="WYL"/>
    <property type="match status" value="1"/>
</dbReference>
<reference evidence="4 5" key="1">
    <citation type="submission" date="2018-08" db="EMBL/GenBank/DDBJ databases">
        <title>Paenibacillus sp. M4BSY-1, whole genome shotgun sequence.</title>
        <authorList>
            <person name="Tuo L."/>
        </authorList>
    </citation>
    <scope>NUCLEOTIDE SEQUENCE [LARGE SCALE GENOMIC DNA]</scope>
    <source>
        <strain evidence="4 5">M4BSY-1</strain>
    </source>
</reference>
<keyword evidence="5" id="KW-1185">Reference proteome</keyword>
<dbReference type="InterPro" id="IPR028349">
    <property type="entry name" value="PafC-like"/>
</dbReference>